<dbReference type="GO" id="GO:0055038">
    <property type="term" value="C:recycling endosome membrane"/>
    <property type="evidence" value="ECO:0007669"/>
    <property type="project" value="UniProtKB-SubCell"/>
</dbReference>
<dbReference type="GO" id="GO:0051453">
    <property type="term" value="P:regulation of intracellular pH"/>
    <property type="evidence" value="ECO:0007669"/>
    <property type="project" value="TreeGrafter"/>
</dbReference>
<keyword evidence="5" id="KW-1003">Cell membrane</keyword>
<comment type="subcellular location">
    <subcellularLocation>
        <location evidence="2">Cell membrane</location>
        <topology evidence="2">Multi-pass membrane protein</topology>
    </subcellularLocation>
    <subcellularLocation>
        <location evidence="1">Recycling endosome membrane</location>
        <topology evidence="1">Multi-pass membrane protein</topology>
    </subcellularLocation>
</comment>
<dbReference type="InterPro" id="IPR018422">
    <property type="entry name" value="Cation/H_exchanger_CPA1"/>
</dbReference>
<feature type="transmembrane region" description="Helical" evidence="13">
    <location>
        <begin position="92"/>
        <end position="110"/>
    </location>
</feature>
<evidence type="ECO:0000256" key="8">
    <source>
        <dbReference type="ARBA" id="ARBA00022989"/>
    </source>
</evidence>
<evidence type="ECO:0000256" key="10">
    <source>
        <dbReference type="ARBA" id="ARBA00023065"/>
    </source>
</evidence>
<reference evidence="17" key="2">
    <citation type="submission" date="2023-03" db="EMBL/GenBank/DDBJ databases">
        <authorList>
            <consortium name="Wellcome Sanger Institute Data Sharing"/>
        </authorList>
    </citation>
    <scope>NUCLEOTIDE SEQUENCE [LARGE SCALE GENOMIC DNA]</scope>
</reference>
<evidence type="ECO:0000256" key="9">
    <source>
        <dbReference type="ARBA" id="ARBA00023053"/>
    </source>
</evidence>
<feature type="transmembrane region" description="Helical" evidence="13">
    <location>
        <begin position="425"/>
        <end position="442"/>
    </location>
</feature>
<keyword evidence="17" id="KW-1185">Reference proteome</keyword>
<protein>
    <recommendedName>
        <fullName evidence="15">Cation/H+ exchanger transmembrane domain-containing protein</fullName>
    </recommendedName>
</protein>
<dbReference type="InterPro" id="IPR006153">
    <property type="entry name" value="Cation/H_exchanger_TM"/>
</dbReference>
<accession>A0AAX7VMJ4</accession>
<dbReference type="GO" id="GO:0015385">
    <property type="term" value="F:sodium:proton antiporter activity"/>
    <property type="evidence" value="ECO:0007669"/>
    <property type="project" value="InterPro"/>
</dbReference>
<keyword evidence="9" id="KW-0915">Sodium</keyword>
<dbReference type="AlphaFoldDB" id="A0AAX7VMJ4"/>
<dbReference type="PANTHER" id="PTHR10110">
    <property type="entry name" value="SODIUM/HYDROGEN EXCHANGER"/>
    <property type="match status" value="1"/>
</dbReference>
<dbReference type="Ensembl" id="ENSACLT00000057988.1">
    <property type="protein sequence ID" value="ENSACLP00000082322.1"/>
    <property type="gene ID" value="ENSACLG00000000428.2"/>
</dbReference>
<feature type="signal peptide" evidence="14">
    <location>
        <begin position="1"/>
        <end position="34"/>
    </location>
</feature>
<comment type="similarity">
    <text evidence="3">Belongs to the monovalent cation:proton antiporter 1 (CPA1) transporter (TC 2.A.36) family.</text>
</comment>
<keyword evidence="4" id="KW-0813">Transport</keyword>
<feature type="transmembrane region" description="Helical" evidence="13">
    <location>
        <begin position="198"/>
        <end position="218"/>
    </location>
</feature>
<evidence type="ECO:0000256" key="6">
    <source>
        <dbReference type="ARBA" id="ARBA00022692"/>
    </source>
</evidence>
<evidence type="ECO:0000256" key="2">
    <source>
        <dbReference type="ARBA" id="ARBA00004651"/>
    </source>
</evidence>
<dbReference type="PANTHER" id="PTHR10110:SF94">
    <property type="entry name" value="SODIUM_HYDROGEN EXCHANGER 6"/>
    <property type="match status" value="1"/>
</dbReference>
<evidence type="ECO:0000256" key="11">
    <source>
        <dbReference type="ARBA" id="ARBA00023136"/>
    </source>
</evidence>
<keyword evidence="14" id="KW-0732">Signal</keyword>
<evidence type="ECO:0000259" key="15">
    <source>
        <dbReference type="Pfam" id="PF00999"/>
    </source>
</evidence>
<keyword evidence="7" id="KW-0967">Endosome</keyword>
<name>A0AAX7VMJ4_ASTCA</name>
<feature type="transmembrane region" description="Helical" evidence="13">
    <location>
        <begin position="398"/>
        <end position="419"/>
    </location>
</feature>
<reference evidence="16" key="3">
    <citation type="submission" date="2025-08" db="UniProtKB">
        <authorList>
            <consortium name="Ensembl"/>
        </authorList>
    </citation>
    <scope>IDENTIFICATION</scope>
</reference>
<dbReference type="InterPro" id="IPR004709">
    <property type="entry name" value="NaH_exchanger"/>
</dbReference>
<evidence type="ECO:0000256" key="13">
    <source>
        <dbReference type="SAM" id="Phobius"/>
    </source>
</evidence>
<feature type="transmembrane region" description="Helical" evidence="13">
    <location>
        <begin position="351"/>
        <end position="377"/>
    </location>
</feature>
<dbReference type="GeneTree" id="ENSGT00940000153460"/>
<evidence type="ECO:0000256" key="5">
    <source>
        <dbReference type="ARBA" id="ARBA00022475"/>
    </source>
</evidence>
<reference evidence="16" key="4">
    <citation type="submission" date="2025-09" db="UniProtKB">
        <authorList>
            <consortium name="Ensembl"/>
        </authorList>
    </citation>
    <scope>IDENTIFICATION</scope>
</reference>
<dbReference type="GO" id="GO:0098719">
    <property type="term" value="P:sodium ion import across plasma membrane"/>
    <property type="evidence" value="ECO:0007669"/>
    <property type="project" value="TreeGrafter"/>
</dbReference>
<feature type="domain" description="Cation/H+ exchanger transmembrane" evidence="15">
    <location>
        <begin position="73"/>
        <end position="439"/>
    </location>
</feature>
<proteinExistence type="inferred from homology"/>
<dbReference type="Gene3D" id="6.10.140.1330">
    <property type="match status" value="1"/>
</dbReference>
<keyword evidence="11 13" id="KW-0472">Membrane</keyword>
<dbReference type="PRINTS" id="PR01084">
    <property type="entry name" value="NAHEXCHNGR"/>
</dbReference>
<feature type="transmembrane region" description="Helical" evidence="13">
    <location>
        <begin position="313"/>
        <end position="339"/>
    </location>
</feature>
<keyword evidence="12" id="KW-0739">Sodium transport</keyword>
<dbReference type="Pfam" id="PF00999">
    <property type="entry name" value="Na_H_Exchanger"/>
    <property type="match status" value="1"/>
</dbReference>
<keyword evidence="8 13" id="KW-1133">Transmembrane helix</keyword>
<organism evidence="16 17">
    <name type="scientific">Astatotilapia calliptera</name>
    <name type="common">Eastern happy</name>
    <name type="synonym">Chromis callipterus</name>
    <dbReference type="NCBI Taxonomy" id="8154"/>
    <lineage>
        <taxon>Eukaryota</taxon>
        <taxon>Metazoa</taxon>
        <taxon>Chordata</taxon>
        <taxon>Craniata</taxon>
        <taxon>Vertebrata</taxon>
        <taxon>Euteleostomi</taxon>
        <taxon>Actinopterygii</taxon>
        <taxon>Neopterygii</taxon>
        <taxon>Teleostei</taxon>
        <taxon>Neoteleostei</taxon>
        <taxon>Acanthomorphata</taxon>
        <taxon>Ovalentaria</taxon>
        <taxon>Cichlomorphae</taxon>
        <taxon>Cichliformes</taxon>
        <taxon>Cichlidae</taxon>
        <taxon>African cichlids</taxon>
        <taxon>Pseudocrenilabrinae</taxon>
        <taxon>Haplochromini</taxon>
        <taxon>Astatotilapia</taxon>
    </lineage>
</organism>
<evidence type="ECO:0000256" key="12">
    <source>
        <dbReference type="ARBA" id="ARBA00023201"/>
    </source>
</evidence>
<dbReference type="InterPro" id="IPR002090">
    <property type="entry name" value="NHE-6/7/9"/>
</dbReference>
<evidence type="ECO:0000256" key="7">
    <source>
        <dbReference type="ARBA" id="ARBA00022753"/>
    </source>
</evidence>
<sequence>MVFKVTVSSARRATRTLWLLALVSLPVCISVCRASSPQEDSAMENIVTEKKAEESHRQDSADLLIFILLLTLTILTIWLFKHRRFRFLHETGLAMIYGLIVGVILRYGIIHVPLDVGNITLNCQVNASPATLLVNVSGKFYEYTLKGEISGNDMKDNEMLRKVTFDPEVFFNILLPPIIFHAGYSLKRRHFFRNMGSILAYAFLGTVISCFIIGLLMYGCVTLMKQVGQLNGDFFFTDCLFFGAIVSATDPVTVLAIFNELQVDVDLYALLFGESVLNDAVAVVLSSSIVAYQPEGDNSHTFEVMAMLKSFGIFLGVFSGSFALGVATGIVTALISFFLRDFQLLETALFFLMSWSTFLLAEACGFTGVVAVLFCGITQAHYTYNNLSPESQDRTKQLFELLNFLAENFIFSYMGLTLFTFQNHVFNPMFIVGAFVSFYMALPSSHNLRLQLIYTCFFFFNSVGVDSDQDNSMSVGEGSERRSTKQESAWLFRIWYNFDHNYLKPILTHSGPPLTATLPPCCGPLARFLTSPQAFENECQLKDDDSDLILRDGDINLTYGDITVSTDASGAHTSGGPAFAGAATSDDLDRELAYGDHELVMRGTRLVLPMDDSEPPFTEPHHRMRM</sequence>
<evidence type="ECO:0000256" key="14">
    <source>
        <dbReference type="SAM" id="SignalP"/>
    </source>
</evidence>
<evidence type="ECO:0000313" key="16">
    <source>
        <dbReference type="Ensembl" id="ENSACLP00000082322.1"/>
    </source>
</evidence>
<reference evidence="16 17" key="1">
    <citation type="submission" date="2018-05" db="EMBL/GenBank/DDBJ databases">
        <authorList>
            <person name="Datahose"/>
        </authorList>
    </citation>
    <scope>NUCLEOTIDE SEQUENCE</scope>
</reference>
<feature type="transmembrane region" description="Helical" evidence="13">
    <location>
        <begin position="63"/>
        <end position="80"/>
    </location>
</feature>
<evidence type="ECO:0000256" key="3">
    <source>
        <dbReference type="ARBA" id="ARBA00007367"/>
    </source>
</evidence>
<keyword evidence="10" id="KW-0406">Ion transport</keyword>
<evidence type="ECO:0000256" key="4">
    <source>
        <dbReference type="ARBA" id="ARBA00022448"/>
    </source>
</evidence>
<feature type="chain" id="PRO_5044188563" description="Cation/H+ exchanger transmembrane domain-containing protein" evidence="14">
    <location>
        <begin position="35"/>
        <end position="626"/>
    </location>
</feature>
<dbReference type="GO" id="GO:0015386">
    <property type="term" value="F:potassium:proton antiporter activity"/>
    <property type="evidence" value="ECO:0007669"/>
    <property type="project" value="TreeGrafter"/>
</dbReference>
<dbReference type="Proteomes" id="UP000265100">
    <property type="component" value="Chromosome 2"/>
</dbReference>
<dbReference type="GO" id="GO:0005886">
    <property type="term" value="C:plasma membrane"/>
    <property type="evidence" value="ECO:0007669"/>
    <property type="project" value="UniProtKB-SubCell"/>
</dbReference>
<keyword evidence="6 13" id="KW-0812">Transmembrane</keyword>
<dbReference type="PRINTS" id="PR01088">
    <property type="entry name" value="NAHEXCHNGR6"/>
</dbReference>
<feature type="transmembrane region" description="Helical" evidence="13">
    <location>
        <begin position="169"/>
        <end position="186"/>
    </location>
</feature>
<evidence type="ECO:0000313" key="17">
    <source>
        <dbReference type="Proteomes" id="UP000265100"/>
    </source>
</evidence>
<evidence type="ECO:0000256" key="1">
    <source>
        <dbReference type="ARBA" id="ARBA00004195"/>
    </source>
</evidence>